<evidence type="ECO:0000259" key="6">
    <source>
        <dbReference type="PROSITE" id="PS50093"/>
    </source>
</evidence>
<proteinExistence type="predicted"/>
<feature type="non-terminal residue" evidence="7">
    <location>
        <position position="1"/>
    </location>
</feature>
<keyword evidence="4" id="KW-1133">Transmembrane helix</keyword>
<feature type="domain" description="PKD" evidence="6">
    <location>
        <begin position="65"/>
        <end position="127"/>
    </location>
</feature>
<dbReference type="Pfam" id="PF00801">
    <property type="entry name" value="PKD"/>
    <property type="match status" value="1"/>
</dbReference>
<name>A0AAV3ZK98_9GAST</name>
<evidence type="ECO:0000313" key="8">
    <source>
        <dbReference type="Proteomes" id="UP000735302"/>
    </source>
</evidence>
<evidence type="ECO:0000256" key="2">
    <source>
        <dbReference type="ARBA" id="ARBA00022692"/>
    </source>
</evidence>
<evidence type="ECO:0000256" key="5">
    <source>
        <dbReference type="ARBA" id="ARBA00023136"/>
    </source>
</evidence>
<dbReference type="GO" id="GO:0005886">
    <property type="term" value="C:plasma membrane"/>
    <property type="evidence" value="ECO:0007669"/>
    <property type="project" value="TreeGrafter"/>
</dbReference>
<dbReference type="EMBL" id="BLXT01002484">
    <property type="protein sequence ID" value="GFN94974.1"/>
    <property type="molecule type" value="Genomic_DNA"/>
</dbReference>
<dbReference type="GO" id="GO:0006816">
    <property type="term" value="P:calcium ion transport"/>
    <property type="evidence" value="ECO:0007669"/>
    <property type="project" value="TreeGrafter"/>
</dbReference>
<dbReference type="PANTHER" id="PTHR46730:SF1">
    <property type="entry name" value="PLAT DOMAIN-CONTAINING PROTEIN"/>
    <property type="match status" value="1"/>
</dbReference>
<organism evidence="7 8">
    <name type="scientific">Plakobranchus ocellatus</name>
    <dbReference type="NCBI Taxonomy" id="259542"/>
    <lineage>
        <taxon>Eukaryota</taxon>
        <taxon>Metazoa</taxon>
        <taxon>Spiralia</taxon>
        <taxon>Lophotrochozoa</taxon>
        <taxon>Mollusca</taxon>
        <taxon>Gastropoda</taxon>
        <taxon>Heterobranchia</taxon>
        <taxon>Euthyneura</taxon>
        <taxon>Panpulmonata</taxon>
        <taxon>Sacoglossa</taxon>
        <taxon>Placobranchoidea</taxon>
        <taxon>Plakobranchidae</taxon>
        <taxon>Plakobranchus</taxon>
    </lineage>
</organism>
<dbReference type="InterPro" id="IPR000601">
    <property type="entry name" value="PKD_dom"/>
</dbReference>
<protein>
    <submittedName>
        <fullName evidence="7">Location of vulva defective 1</fullName>
    </submittedName>
</protein>
<accession>A0AAV3ZK98</accession>
<reference evidence="7 8" key="1">
    <citation type="journal article" date="2021" name="Elife">
        <title>Chloroplast acquisition without the gene transfer in kleptoplastic sea slugs, Plakobranchus ocellatus.</title>
        <authorList>
            <person name="Maeda T."/>
            <person name="Takahashi S."/>
            <person name="Yoshida T."/>
            <person name="Shimamura S."/>
            <person name="Takaki Y."/>
            <person name="Nagai Y."/>
            <person name="Toyoda A."/>
            <person name="Suzuki Y."/>
            <person name="Arimoto A."/>
            <person name="Ishii H."/>
            <person name="Satoh N."/>
            <person name="Nishiyama T."/>
            <person name="Hasebe M."/>
            <person name="Maruyama T."/>
            <person name="Minagawa J."/>
            <person name="Obokata J."/>
            <person name="Shigenobu S."/>
        </authorList>
    </citation>
    <scope>NUCLEOTIDE SEQUENCE [LARGE SCALE GENOMIC DNA]</scope>
</reference>
<dbReference type="PANTHER" id="PTHR46730">
    <property type="entry name" value="POLYCYSTIN-1"/>
    <property type="match status" value="1"/>
</dbReference>
<evidence type="ECO:0000313" key="7">
    <source>
        <dbReference type="EMBL" id="GFN94974.1"/>
    </source>
</evidence>
<comment type="caution">
    <text evidence="7">The sequence shown here is derived from an EMBL/GenBank/DDBJ whole genome shotgun (WGS) entry which is preliminary data.</text>
</comment>
<dbReference type="PROSITE" id="PS50093">
    <property type="entry name" value="PKD"/>
    <property type="match status" value="1"/>
</dbReference>
<dbReference type="SUPFAM" id="SSF49299">
    <property type="entry name" value="PKD domain"/>
    <property type="match status" value="2"/>
</dbReference>
<keyword evidence="8" id="KW-1185">Reference proteome</keyword>
<dbReference type="Proteomes" id="UP000735302">
    <property type="component" value="Unassembled WGS sequence"/>
</dbReference>
<sequence length="317" mass="33979">RQYDDTGDYVISVYLSNSFFQKNFTHLVKVLEKLEGARIESDFPKAPLNLPFTFYFVLYRGDRLDRTTLTWDLGDGSAPFTTERQGQGMDGRDPMTVTYTTAGSKTVMVRADAPMSQSLTASATFDIIQGVDPAAVVVTASAAVQLGQATSFTVTFTSNPLPDAATISVDVDSDGTVDVTAAVSSPTNAGDSETVTYTYTTDGVHNAIVTIYNDASSVSVPVTAGVYQSFSGLSALLTFEQNNPPSRPFDQPGLELSGLKFPLDQPVKFYVTDSNNAYASLYTVTSTSGPDNILKTSGTNNFEQSFTVVITSASLHN</sequence>
<dbReference type="InterPro" id="IPR013783">
    <property type="entry name" value="Ig-like_fold"/>
</dbReference>
<dbReference type="GO" id="GO:0005261">
    <property type="term" value="F:monoatomic cation channel activity"/>
    <property type="evidence" value="ECO:0007669"/>
    <property type="project" value="TreeGrafter"/>
</dbReference>
<evidence type="ECO:0000256" key="1">
    <source>
        <dbReference type="ARBA" id="ARBA00004370"/>
    </source>
</evidence>
<evidence type="ECO:0000256" key="3">
    <source>
        <dbReference type="ARBA" id="ARBA00022737"/>
    </source>
</evidence>
<comment type="subcellular location">
    <subcellularLocation>
        <location evidence="1">Membrane</location>
    </subcellularLocation>
</comment>
<keyword evidence="5" id="KW-0472">Membrane</keyword>
<evidence type="ECO:0000256" key="4">
    <source>
        <dbReference type="ARBA" id="ARBA00022989"/>
    </source>
</evidence>
<dbReference type="InterPro" id="IPR035986">
    <property type="entry name" value="PKD_dom_sf"/>
</dbReference>
<keyword evidence="2" id="KW-0812">Transmembrane</keyword>
<keyword evidence="3" id="KW-0677">Repeat</keyword>
<gene>
    <name evidence="7" type="ORF">PoB_002148000</name>
</gene>
<dbReference type="AlphaFoldDB" id="A0AAV3ZK98"/>
<dbReference type="Gene3D" id="2.60.40.10">
    <property type="entry name" value="Immunoglobulins"/>
    <property type="match status" value="1"/>
</dbReference>